<reference evidence="1 2" key="1">
    <citation type="journal article" date="2018" name="Front. Plant Sci.">
        <title>Red Clover (Trifolium pratense) and Zigzag Clover (T. medium) - A Picture of Genomic Similarities and Differences.</title>
        <authorList>
            <person name="Dluhosova J."/>
            <person name="Istvanek J."/>
            <person name="Nedelnik J."/>
            <person name="Repkova J."/>
        </authorList>
    </citation>
    <scope>NUCLEOTIDE SEQUENCE [LARGE SCALE GENOMIC DNA]</scope>
    <source>
        <strain evidence="1">10/8</strain>
        <strain evidence="2">cv. 10/8</strain>
        <tissue evidence="1">Leaf</tissue>
    </source>
</reference>
<sequence length="40" mass="4496">AGNTANMNNEAANSMIQKFWDSAMAFTPNDEEEDSQRLDM</sequence>
<proteinExistence type="predicted"/>
<feature type="non-terminal residue" evidence="1">
    <location>
        <position position="1"/>
    </location>
</feature>
<protein>
    <submittedName>
        <fullName evidence="1">CBS/octicosapeptide/phox/Bemp1 (PB1) domain protein</fullName>
    </submittedName>
</protein>
<accession>A0A392PP23</accession>
<name>A0A392PP23_9FABA</name>
<organism evidence="1 2">
    <name type="scientific">Trifolium medium</name>
    <dbReference type="NCBI Taxonomy" id="97028"/>
    <lineage>
        <taxon>Eukaryota</taxon>
        <taxon>Viridiplantae</taxon>
        <taxon>Streptophyta</taxon>
        <taxon>Embryophyta</taxon>
        <taxon>Tracheophyta</taxon>
        <taxon>Spermatophyta</taxon>
        <taxon>Magnoliopsida</taxon>
        <taxon>eudicotyledons</taxon>
        <taxon>Gunneridae</taxon>
        <taxon>Pentapetalae</taxon>
        <taxon>rosids</taxon>
        <taxon>fabids</taxon>
        <taxon>Fabales</taxon>
        <taxon>Fabaceae</taxon>
        <taxon>Papilionoideae</taxon>
        <taxon>50 kb inversion clade</taxon>
        <taxon>NPAAA clade</taxon>
        <taxon>Hologalegina</taxon>
        <taxon>IRL clade</taxon>
        <taxon>Trifolieae</taxon>
        <taxon>Trifolium</taxon>
    </lineage>
</organism>
<evidence type="ECO:0000313" key="2">
    <source>
        <dbReference type="Proteomes" id="UP000265520"/>
    </source>
</evidence>
<dbReference type="AlphaFoldDB" id="A0A392PP23"/>
<dbReference type="EMBL" id="LXQA010087894">
    <property type="protein sequence ID" value="MCI13336.1"/>
    <property type="molecule type" value="Genomic_DNA"/>
</dbReference>
<dbReference type="EMBL" id="LXQA010088464">
    <property type="protein sequence ID" value="MCI13502.1"/>
    <property type="molecule type" value="Genomic_DNA"/>
</dbReference>
<keyword evidence="2" id="KW-1185">Reference proteome</keyword>
<comment type="caution">
    <text evidence="1">The sequence shown here is derived from an EMBL/GenBank/DDBJ whole genome shotgun (WGS) entry which is preliminary data.</text>
</comment>
<evidence type="ECO:0000313" key="1">
    <source>
        <dbReference type="EMBL" id="MCI13502.1"/>
    </source>
</evidence>
<dbReference type="Proteomes" id="UP000265520">
    <property type="component" value="Unassembled WGS sequence"/>
</dbReference>